<dbReference type="PANTHER" id="PTHR23150:SF19">
    <property type="entry name" value="FORMYLGLYCINE-GENERATING ENZYME"/>
    <property type="match status" value="1"/>
</dbReference>
<dbReference type="Gene3D" id="3.90.1580.10">
    <property type="entry name" value="paralog of FGE (formylglycine-generating enzyme)"/>
    <property type="match status" value="1"/>
</dbReference>
<organism evidence="2">
    <name type="scientific">viral metagenome</name>
    <dbReference type="NCBI Taxonomy" id="1070528"/>
    <lineage>
        <taxon>unclassified sequences</taxon>
        <taxon>metagenomes</taxon>
        <taxon>organismal metagenomes</taxon>
    </lineage>
</organism>
<evidence type="ECO:0000259" key="1">
    <source>
        <dbReference type="Pfam" id="PF03781"/>
    </source>
</evidence>
<dbReference type="SUPFAM" id="SSF56436">
    <property type="entry name" value="C-type lectin-like"/>
    <property type="match status" value="1"/>
</dbReference>
<dbReference type="AlphaFoldDB" id="A0A6C0EHQ6"/>
<dbReference type="Pfam" id="PF03781">
    <property type="entry name" value="FGE-sulfatase"/>
    <property type="match status" value="1"/>
</dbReference>
<sequence>MDLIKVQSLPLKLDKDDIYSKLQDYNLKYKPDYLKQILNELSQKLLFALQPIIDKKFSGKQYTDFRHSQSINTVVWQFGHLIVFFLNNTIRLLLNQNLVTEHKKIIVDIIKYLSLDINISNGEIDYYDYYDSFITSSQIRYKLIHKIDIHNLVKAYKLVIELLNIYLDNETNNILLNPVDSYLIMISILHNDMHYEAILFTQMFYSYPKPINFVLKFIDNINNDTINSINNDMDIEFITIKGGDFTQGYSTENKKEIDFSFDNERPAFKTHVDDFTVSKYPITEGQFIEFIEGDCYNNSDYWCLESWEWLSKYEITLPLGWSYVFSNGNKMEKQYYKKVNNRNISVNGNSKKPMCHISWYEAKAYCNWKGVRLMKESEWEYLATQKGTTRFPWGDDLPSIDNANIDYINGDIIDVNYFDKRYKNNENNNNLQLIGNVWEWCDEVIYPYNGFEIDPVYREMSYPFFGRKRICRGGSWTTSNFLISGTYRNAQDPDCRLQWIGFRVCKKT</sequence>
<feature type="domain" description="Sulfatase-modifying factor enzyme-like" evidence="1">
    <location>
        <begin position="236"/>
        <end position="505"/>
    </location>
</feature>
<dbReference type="InterPro" id="IPR042095">
    <property type="entry name" value="SUMF_sf"/>
</dbReference>
<dbReference type="PANTHER" id="PTHR23150">
    <property type="entry name" value="SULFATASE MODIFYING FACTOR 1, 2"/>
    <property type="match status" value="1"/>
</dbReference>
<dbReference type="InterPro" id="IPR051043">
    <property type="entry name" value="Sulfatase_Mod_Factor_Kinase"/>
</dbReference>
<dbReference type="InterPro" id="IPR016187">
    <property type="entry name" value="CTDL_fold"/>
</dbReference>
<dbReference type="GO" id="GO:0120147">
    <property type="term" value="F:formylglycine-generating oxidase activity"/>
    <property type="evidence" value="ECO:0007669"/>
    <property type="project" value="TreeGrafter"/>
</dbReference>
<dbReference type="EMBL" id="MN738847">
    <property type="protein sequence ID" value="QHT27963.1"/>
    <property type="molecule type" value="Genomic_DNA"/>
</dbReference>
<reference evidence="2" key="1">
    <citation type="journal article" date="2020" name="Nature">
        <title>Giant virus diversity and host interactions through global metagenomics.</title>
        <authorList>
            <person name="Schulz F."/>
            <person name="Roux S."/>
            <person name="Paez-Espino D."/>
            <person name="Jungbluth S."/>
            <person name="Walsh D.A."/>
            <person name="Denef V.J."/>
            <person name="McMahon K.D."/>
            <person name="Konstantinidis K.T."/>
            <person name="Eloe-Fadrosh E.A."/>
            <person name="Kyrpides N.C."/>
            <person name="Woyke T."/>
        </authorList>
    </citation>
    <scope>NUCLEOTIDE SEQUENCE</scope>
    <source>
        <strain evidence="2">GVMAG-M-3300000115-19</strain>
    </source>
</reference>
<accession>A0A6C0EHQ6</accession>
<name>A0A6C0EHQ6_9ZZZZ</name>
<protein>
    <recommendedName>
        <fullName evidence="1">Sulfatase-modifying factor enzyme-like domain-containing protein</fullName>
    </recommendedName>
</protein>
<dbReference type="InterPro" id="IPR005532">
    <property type="entry name" value="SUMF_dom"/>
</dbReference>
<evidence type="ECO:0000313" key="2">
    <source>
        <dbReference type="EMBL" id="QHT27963.1"/>
    </source>
</evidence>
<proteinExistence type="predicted"/>